<dbReference type="InterPro" id="IPR027911">
    <property type="entry name" value="DUF4604"/>
</dbReference>
<feature type="compositionally biased region" description="Basic and acidic residues" evidence="1">
    <location>
        <begin position="101"/>
        <end position="111"/>
    </location>
</feature>
<evidence type="ECO:0000256" key="1">
    <source>
        <dbReference type="SAM" id="MobiDB-lite"/>
    </source>
</evidence>
<name>A0A2B7X2U3_9EURO</name>
<feature type="region of interest" description="Disordered" evidence="1">
    <location>
        <begin position="1"/>
        <end position="172"/>
    </location>
</feature>
<dbReference type="Proteomes" id="UP000223968">
    <property type="component" value="Unassembled WGS sequence"/>
</dbReference>
<feature type="domain" description="DUF4604" evidence="2">
    <location>
        <begin position="6"/>
        <end position="172"/>
    </location>
</feature>
<comment type="caution">
    <text evidence="3">The sequence shown here is derived from an EMBL/GenBank/DDBJ whole genome shotgun (WGS) entry which is preliminary data.</text>
</comment>
<reference evidence="3 4" key="1">
    <citation type="submission" date="2017-10" db="EMBL/GenBank/DDBJ databases">
        <title>Comparative genomics in systemic dimorphic fungi from Ajellomycetaceae.</title>
        <authorList>
            <person name="Munoz J.F."/>
            <person name="Mcewen J.G."/>
            <person name="Clay O.K."/>
            <person name="Cuomo C.A."/>
        </authorList>
    </citation>
    <scope>NUCLEOTIDE SEQUENCE [LARGE SCALE GENOMIC DNA]</scope>
    <source>
        <strain evidence="3 4">UAMH5409</strain>
    </source>
</reference>
<dbReference type="Pfam" id="PF15377">
    <property type="entry name" value="DUF4604"/>
    <property type="match status" value="1"/>
</dbReference>
<feature type="compositionally biased region" description="Basic and acidic residues" evidence="1">
    <location>
        <begin position="9"/>
        <end position="23"/>
    </location>
</feature>
<evidence type="ECO:0000259" key="2">
    <source>
        <dbReference type="Pfam" id="PF15377"/>
    </source>
</evidence>
<evidence type="ECO:0000313" key="4">
    <source>
        <dbReference type="Proteomes" id="UP000223968"/>
    </source>
</evidence>
<sequence>MAFNAKNLSYEKKEPAFLRKLRGEYGNGGGFRNDRPNPRPTKKRDADDDDDAPTYVDEASNEVISKEEYEALVKGDDDDKVAEDLKENEQGDNNGQANTAARDETEGRAKVASESAKSKQKQQVAEIGGAKKRKQGKVIGEDAAAEEEVKKPQTSRKPKLKKKIKLSFDDEE</sequence>
<dbReference type="OrthoDB" id="5388322at2759"/>
<dbReference type="AlphaFoldDB" id="A0A2B7X2U3"/>
<keyword evidence="4" id="KW-1185">Reference proteome</keyword>
<protein>
    <recommendedName>
        <fullName evidence="2">DUF4604 domain-containing protein</fullName>
    </recommendedName>
</protein>
<organism evidence="3 4">
    <name type="scientific">Helicocarpus griseus UAMH5409</name>
    <dbReference type="NCBI Taxonomy" id="1447875"/>
    <lineage>
        <taxon>Eukaryota</taxon>
        <taxon>Fungi</taxon>
        <taxon>Dikarya</taxon>
        <taxon>Ascomycota</taxon>
        <taxon>Pezizomycotina</taxon>
        <taxon>Eurotiomycetes</taxon>
        <taxon>Eurotiomycetidae</taxon>
        <taxon>Onygenales</taxon>
        <taxon>Ajellomycetaceae</taxon>
        <taxon>Helicocarpus</taxon>
    </lineage>
</organism>
<dbReference type="EMBL" id="PDNB01000150">
    <property type="protein sequence ID" value="PGH03245.1"/>
    <property type="molecule type" value="Genomic_DNA"/>
</dbReference>
<accession>A0A2B7X2U3</accession>
<evidence type="ECO:0000313" key="3">
    <source>
        <dbReference type="EMBL" id="PGH03245.1"/>
    </source>
</evidence>
<feature type="compositionally biased region" description="Basic residues" evidence="1">
    <location>
        <begin position="153"/>
        <end position="165"/>
    </location>
</feature>
<proteinExistence type="predicted"/>
<gene>
    <name evidence="3" type="ORF">AJ79_07440</name>
</gene>
<feature type="compositionally biased region" description="Basic and acidic residues" evidence="1">
    <location>
        <begin position="64"/>
        <end position="89"/>
    </location>
</feature>